<gene>
    <name evidence="1" type="ORF">DES51_11846</name>
</gene>
<name>A0A318KEJ3_9FIRM</name>
<protein>
    <submittedName>
        <fullName evidence="1">Uncharacterized protein</fullName>
    </submittedName>
</protein>
<evidence type="ECO:0000313" key="1">
    <source>
        <dbReference type="EMBL" id="PXX75316.1"/>
    </source>
</evidence>
<dbReference type="STRING" id="1034346.GCA_000313565_03170"/>
<dbReference type="AlphaFoldDB" id="A0A318KEJ3"/>
<comment type="caution">
    <text evidence="1">The sequence shown here is derived from an EMBL/GenBank/DDBJ whole genome shotgun (WGS) entry which is preliminary data.</text>
</comment>
<reference evidence="1 2" key="1">
    <citation type="submission" date="2018-05" db="EMBL/GenBank/DDBJ databases">
        <title>Genomic Encyclopedia of Type Strains, Phase IV (KMG-IV): sequencing the most valuable type-strain genomes for metagenomic binning, comparative biology and taxonomic classification.</title>
        <authorList>
            <person name="Goeker M."/>
        </authorList>
    </citation>
    <scope>NUCLEOTIDE SEQUENCE [LARGE SCALE GENOMIC DNA]</scope>
    <source>
        <strain evidence="1 2">JC118</strain>
    </source>
</reference>
<proteinExistence type="predicted"/>
<dbReference type="RefSeq" id="WP_022939449.1">
    <property type="nucleotide sequence ID" value="NZ_CABKRQ010000009.1"/>
</dbReference>
<dbReference type="EMBL" id="QJKH01000018">
    <property type="protein sequence ID" value="PXX75316.1"/>
    <property type="molecule type" value="Genomic_DNA"/>
</dbReference>
<dbReference type="OrthoDB" id="1659485at2"/>
<organism evidence="1 2">
    <name type="scientific">Dielma fastidiosa</name>
    <dbReference type="NCBI Taxonomy" id="1034346"/>
    <lineage>
        <taxon>Bacteria</taxon>
        <taxon>Bacillati</taxon>
        <taxon>Bacillota</taxon>
        <taxon>Erysipelotrichia</taxon>
        <taxon>Erysipelotrichales</taxon>
        <taxon>Erysipelotrichaceae</taxon>
        <taxon>Dielma</taxon>
    </lineage>
</organism>
<evidence type="ECO:0000313" key="2">
    <source>
        <dbReference type="Proteomes" id="UP000247612"/>
    </source>
</evidence>
<sequence>MEWYDNIYDIGLPIDLRQWKKKHEIVKELREKGVKVSDDAREFRLHVEKYNEGFYEHQQSTYIAHSTSKGYIVTQDINLIKKSLDDYGKRPFNQLRKRAKGMKAIDENYNLRVDLERESLW</sequence>
<dbReference type="Proteomes" id="UP000247612">
    <property type="component" value="Unassembled WGS sequence"/>
</dbReference>
<accession>A0A318KEJ3</accession>
<keyword evidence="2" id="KW-1185">Reference proteome</keyword>